<evidence type="ECO:0000313" key="4">
    <source>
        <dbReference type="Proteomes" id="UP000654075"/>
    </source>
</evidence>
<dbReference type="GO" id="GO:0016757">
    <property type="term" value="F:glycosyltransferase activity"/>
    <property type="evidence" value="ECO:0007669"/>
    <property type="project" value="InterPro"/>
</dbReference>
<proteinExistence type="inferred from homology"/>
<dbReference type="InterPro" id="IPR004263">
    <property type="entry name" value="Exostosin"/>
</dbReference>
<accession>A0A813GTX2</accession>
<keyword evidence="4" id="KW-1185">Reference proteome</keyword>
<gene>
    <name evidence="3" type="ORF">PGLA1383_LOCUS43584</name>
</gene>
<sequence length="422" mass="47732">MLRCFIGSCTAWYTHSLLGSILCFSLIANVPAESKLPLLLDRFEELFHPLARQQLKDPDIFPPKLHVLSLTSARFEHCRTEGYIHQLDTSGVEGLQEYARLVGNASEADFVLVPHCFGNIVSHEFSRTKDWIGSRKLVGRRAKAWAGQLRQAGDKALVILTFLTSRLMFPHFADIPHVVSFTGSSDWMARHLQGFGDDELAPPWPCQKARSSGASGQAPFYYPDCWPQDVVVTLPATPPFDFATHWRPSEGRDLLAVFMGQRTSCTRVALLRLWNKTRHADVYVQESSPANFSYSAMLHRAKYCLVPEGHVPVTYRLLDVLSHGCVPVIISSSFHPPFHRLLRWGEGTFPALFLHPSKLRKLRSMLLAEEPEVYRKQQESTFPLAILLHPVTNFFFEGILAEFALAKFRGERSRTQNCGARN</sequence>
<name>A0A813GTX2_POLGL</name>
<dbReference type="Proteomes" id="UP000654075">
    <property type="component" value="Unassembled WGS sequence"/>
</dbReference>
<dbReference type="Pfam" id="PF03016">
    <property type="entry name" value="Exostosin_GT47"/>
    <property type="match status" value="1"/>
</dbReference>
<comment type="caution">
    <text evidence="3">The sequence shown here is derived from an EMBL/GenBank/DDBJ whole genome shotgun (WGS) entry which is preliminary data.</text>
</comment>
<dbReference type="AlphaFoldDB" id="A0A813GTX2"/>
<dbReference type="InterPro" id="IPR040911">
    <property type="entry name" value="Exostosin_GT47"/>
</dbReference>
<dbReference type="OrthoDB" id="1924787at2759"/>
<dbReference type="PANTHER" id="PTHR11062">
    <property type="entry name" value="EXOSTOSIN HEPARAN SULFATE GLYCOSYLTRANSFERASE -RELATED"/>
    <property type="match status" value="1"/>
</dbReference>
<feature type="domain" description="Exostosin GT47" evidence="2">
    <location>
        <begin position="223"/>
        <end position="346"/>
    </location>
</feature>
<evidence type="ECO:0000313" key="3">
    <source>
        <dbReference type="EMBL" id="CAE8626680.1"/>
    </source>
</evidence>
<evidence type="ECO:0000259" key="2">
    <source>
        <dbReference type="Pfam" id="PF03016"/>
    </source>
</evidence>
<evidence type="ECO:0000256" key="1">
    <source>
        <dbReference type="ARBA" id="ARBA00010271"/>
    </source>
</evidence>
<comment type="similarity">
    <text evidence="1">Belongs to the glycosyltransferase 47 family.</text>
</comment>
<organism evidence="3 4">
    <name type="scientific">Polarella glacialis</name>
    <name type="common">Dinoflagellate</name>
    <dbReference type="NCBI Taxonomy" id="89957"/>
    <lineage>
        <taxon>Eukaryota</taxon>
        <taxon>Sar</taxon>
        <taxon>Alveolata</taxon>
        <taxon>Dinophyceae</taxon>
        <taxon>Suessiales</taxon>
        <taxon>Suessiaceae</taxon>
        <taxon>Polarella</taxon>
    </lineage>
</organism>
<protein>
    <recommendedName>
        <fullName evidence="2">Exostosin GT47 domain-containing protein</fullName>
    </recommendedName>
</protein>
<reference evidence="3" key="1">
    <citation type="submission" date="2021-02" db="EMBL/GenBank/DDBJ databases">
        <authorList>
            <person name="Dougan E. K."/>
            <person name="Rhodes N."/>
            <person name="Thang M."/>
            <person name="Chan C."/>
        </authorList>
    </citation>
    <scope>NUCLEOTIDE SEQUENCE</scope>
</reference>
<dbReference type="EMBL" id="CAJNNV010029007">
    <property type="protein sequence ID" value="CAE8626680.1"/>
    <property type="molecule type" value="Genomic_DNA"/>
</dbReference>